<dbReference type="GO" id="GO:0006412">
    <property type="term" value="P:translation"/>
    <property type="evidence" value="ECO:0007669"/>
    <property type="project" value="InterPro"/>
</dbReference>
<dbReference type="Pfam" id="PF23290">
    <property type="entry name" value="KOW5_SPT5"/>
    <property type="match status" value="1"/>
</dbReference>
<dbReference type="CDD" id="cd06083">
    <property type="entry name" value="KOW_Spt5_3"/>
    <property type="match status" value="1"/>
</dbReference>
<dbReference type="OMA" id="YPVGYMN"/>
<feature type="domain" description="KOW" evidence="12">
    <location>
        <begin position="708"/>
        <end position="735"/>
    </location>
</feature>
<organism evidence="13">
    <name type="scientific">Guillardia theta (strain CCMP2712)</name>
    <name type="common">Cryptophyte</name>
    <dbReference type="NCBI Taxonomy" id="905079"/>
    <lineage>
        <taxon>Eukaryota</taxon>
        <taxon>Cryptophyceae</taxon>
        <taxon>Pyrenomonadales</taxon>
        <taxon>Geminigeraceae</taxon>
        <taxon>Guillardia</taxon>
    </lineage>
</organism>
<keyword evidence="3" id="KW-0678">Repressor</keyword>
<dbReference type="CDD" id="cd06082">
    <property type="entry name" value="KOW_Spt5_2"/>
    <property type="match status" value="1"/>
</dbReference>
<dbReference type="InterPro" id="IPR041975">
    <property type="entry name" value="KOW_Spt5_2"/>
</dbReference>
<reference evidence="13 15" key="1">
    <citation type="journal article" date="2012" name="Nature">
        <title>Algal genomes reveal evolutionary mosaicism and the fate of nucleomorphs.</title>
        <authorList>
            <consortium name="DOE Joint Genome Institute"/>
            <person name="Curtis B.A."/>
            <person name="Tanifuji G."/>
            <person name="Burki F."/>
            <person name="Gruber A."/>
            <person name="Irimia M."/>
            <person name="Maruyama S."/>
            <person name="Arias M.C."/>
            <person name="Ball S.G."/>
            <person name="Gile G.H."/>
            <person name="Hirakawa Y."/>
            <person name="Hopkins J.F."/>
            <person name="Kuo A."/>
            <person name="Rensing S.A."/>
            <person name="Schmutz J."/>
            <person name="Symeonidi A."/>
            <person name="Elias M."/>
            <person name="Eveleigh R.J."/>
            <person name="Herman E.K."/>
            <person name="Klute M.J."/>
            <person name="Nakayama T."/>
            <person name="Obornik M."/>
            <person name="Reyes-Prieto A."/>
            <person name="Armbrust E.V."/>
            <person name="Aves S.J."/>
            <person name="Beiko R.G."/>
            <person name="Coutinho P."/>
            <person name="Dacks J.B."/>
            <person name="Durnford D.G."/>
            <person name="Fast N.M."/>
            <person name="Green B.R."/>
            <person name="Grisdale C.J."/>
            <person name="Hempel F."/>
            <person name="Henrissat B."/>
            <person name="Hoppner M.P."/>
            <person name="Ishida K."/>
            <person name="Kim E."/>
            <person name="Koreny L."/>
            <person name="Kroth P.G."/>
            <person name="Liu Y."/>
            <person name="Malik S.B."/>
            <person name="Maier U.G."/>
            <person name="McRose D."/>
            <person name="Mock T."/>
            <person name="Neilson J.A."/>
            <person name="Onodera N.T."/>
            <person name="Poole A.M."/>
            <person name="Pritham E.J."/>
            <person name="Richards T.A."/>
            <person name="Rocap G."/>
            <person name="Roy S.W."/>
            <person name="Sarai C."/>
            <person name="Schaack S."/>
            <person name="Shirato S."/>
            <person name="Slamovits C.H."/>
            <person name="Spencer D.F."/>
            <person name="Suzuki S."/>
            <person name="Worden A.Z."/>
            <person name="Zauner S."/>
            <person name="Barry K."/>
            <person name="Bell C."/>
            <person name="Bharti A.K."/>
            <person name="Crow J.A."/>
            <person name="Grimwood J."/>
            <person name="Kramer R."/>
            <person name="Lindquist E."/>
            <person name="Lucas S."/>
            <person name="Salamov A."/>
            <person name="McFadden G.I."/>
            <person name="Lane C.E."/>
            <person name="Keeling P.J."/>
            <person name="Gray M.W."/>
            <person name="Grigoriev I.V."/>
            <person name="Archibald J.M."/>
        </authorList>
    </citation>
    <scope>NUCLEOTIDE SEQUENCE</scope>
    <source>
        <strain evidence="13 15">CCMP2712</strain>
    </source>
</reference>
<dbReference type="HOGENOM" id="CLU_003537_0_1_1"/>
<dbReference type="SMART" id="SM00739">
    <property type="entry name" value="KOW"/>
    <property type="match status" value="7"/>
</dbReference>
<feature type="domain" description="KOW" evidence="12">
    <location>
        <begin position="256"/>
        <end position="283"/>
    </location>
</feature>
<dbReference type="EnsemblProtists" id="EKX36625">
    <property type="protein sequence ID" value="EKX36625"/>
    <property type="gene ID" value="GUITHDRAFT_117170"/>
</dbReference>
<evidence type="ECO:0000313" key="13">
    <source>
        <dbReference type="EMBL" id="EKX36625.1"/>
    </source>
</evidence>
<feature type="compositionally biased region" description="Polar residues" evidence="11">
    <location>
        <begin position="822"/>
        <end position="834"/>
    </location>
</feature>
<evidence type="ECO:0000259" key="12">
    <source>
        <dbReference type="SMART" id="SM00739"/>
    </source>
</evidence>
<feature type="compositionally biased region" description="Polar residues" evidence="11">
    <location>
        <begin position="773"/>
        <end position="803"/>
    </location>
</feature>
<evidence type="ECO:0000256" key="8">
    <source>
        <dbReference type="ARBA" id="ARBA00023163"/>
    </source>
</evidence>
<dbReference type="InterPro" id="IPR041977">
    <property type="entry name" value="KOW_Spt5_4"/>
</dbReference>
<dbReference type="InterPro" id="IPR005825">
    <property type="entry name" value="Ribosomal_uL24_CS"/>
</dbReference>
<keyword evidence="9 10" id="KW-0539">Nucleus</keyword>
<feature type="domain" description="KOW" evidence="12">
    <location>
        <begin position="416"/>
        <end position="443"/>
    </location>
</feature>
<dbReference type="Gene3D" id="3.30.70.940">
    <property type="entry name" value="NusG, N-terminal domain"/>
    <property type="match status" value="1"/>
</dbReference>
<evidence type="ECO:0000256" key="1">
    <source>
        <dbReference type="ARBA" id="ARBA00004123"/>
    </source>
</evidence>
<dbReference type="GO" id="GO:0005840">
    <property type="term" value="C:ribosome"/>
    <property type="evidence" value="ECO:0007669"/>
    <property type="project" value="InterPro"/>
</dbReference>
<dbReference type="InterPro" id="IPR005100">
    <property type="entry name" value="NGN-domain"/>
</dbReference>
<comment type="similarity">
    <text evidence="2 10">Belongs to the SPT5 family.</text>
</comment>
<keyword evidence="15" id="KW-1185">Reference proteome</keyword>
<dbReference type="PROSITE" id="PS01108">
    <property type="entry name" value="RIBOSOMAL_L24"/>
    <property type="match status" value="1"/>
</dbReference>
<dbReference type="InterPro" id="IPR005824">
    <property type="entry name" value="KOW"/>
</dbReference>
<feature type="domain" description="KOW" evidence="12">
    <location>
        <begin position="597"/>
        <end position="625"/>
    </location>
</feature>
<dbReference type="InterPro" id="IPR041976">
    <property type="entry name" value="KOW_Spt5_3"/>
</dbReference>
<feature type="compositionally biased region" description="Acidic residues" evidence="11">
    <location>
        <begin position="62"/>
        <end position="75"/>
    </location>
</feature>
<dbReference type="Pfam" id="PF23042">
    <property type="entry name" value="KOW1_SPT5"/>
    <property type="match status" value="1"/>
</dbReference>
<dbReference type="STRING" id="905079.L1ILF1"/>
<dbReference type="GeneID" id="17293405"/>
<feature type="region of interest" description="Disordered" evidence="11">
    <location>
        <begin position="770"/>
        <end position="851"/>
    </location>
</feature>
<dbReference type="AlphaFoldDB" id="L1ILF1"/>
<dbReference type="GO" id="GO:0003735">
    <property type="term" value="F:structural constituent of ribosome"/>
    <property type="evidence" value="ECO:0007669"/>
    <property type="project" value="InterPro"/>
</dbReference>
<feature type="compositionally biased region" description="Basic and acidic residues" evidence="11">
    <location>
        <begin position="8"/>
        <end position="20"/>
    </location>
</feature>
<dbReference type="InterPro" id="IPR008991">
    <property type="entry name" value="Translation_prot_SH3-like_sf"/>
</dbReference>
<evidence type="ECO:0000313" key="15">
    <source>
        <dbReference type="Proteomes" id="UP000011087"/>
    </source>
</evidence>
<dbReference type="InterPro" id="IPR014722">
    <property type="entry name" value="Rib_uL2_dom2"/>
</dbReference>
<dbReference type="PIRSF" id="PIRSF036945">
    <property type="entry name" value="Spt5"/>
    <property type="match status" value="1"/>
</dbReference>
<dbReference type="Proteomes" id="UP000011087">
    <property type="component" value="Unassembled WGS sequence"/>
</dbReference>
<dbReference type="SUPFAM" id="SSF50104">
    <property type="entry name" value="Translation proteins SH3-like domain"/>
    <property type="match status" value="1"/>
</dbReference>
<dbReference type="InterPro" id="IPR057936">
    <property type="entry name" value="KOWx_Spt5"/>
</dbReference>
<proteinExistence type="inferred from homology"/>
<name>L1ILF1_GUITC</name>
<dbReference type="GO" id="GO:0032784">
    <property type="term" value="P:regulation of DNA-templated transcription elongation"/>
    <property type="evidence" value="ECO:0007669"/>
    <property type="project" value="InterPro"/>
</dbReference>
<dbReference type="CDD" id="cd09888">
    <property type="entry name" value="NGN_Euk"/>
    <property type="match status" value="1"/>
</dbReference>
<feature type="region of interest" description="Disordered" evidence="11">
    <location>
        <begin position="1"/>
        <end position="104"/>
    </location>
</feature>
<protein>
    <recommendedName>
        <fullName evidence="10">Transcription elongation factor SPT5</fullName>
    </recommendedName>
</protein>
<dbReference type="PaxDb" id="55529-EKX36625"/>
<dbReference type="OrthoDB" id="28901at2759"/>
<dbReference type="Pfam" id="PF23291">
    <property type="entry name" value="KOW4_SPT5"/>
    <property type="match status" value="1"/>
</dbReference>
<comment type="subcellular location">
    <subcellularLocation>
        <location evidence="1 10">Nucleus</location>
    </subcellularLocation>
</comment>
<feature type="compositionally biased region" description="Polar residues" evidence="11">
    <location>
        <begin position="903"/>
        <end position="919"/>
    </location>
</feature>
<keyword evidence="7" id="KW-0010">Activator</keyword>
<keyword evidence="4" id="KW-0597">Phosphoprotein</keyword>
<feature type="compositionally biased region" description="Acidic residues" evidence="11">
    <location>
        <begin position="91"/>
        <end position="101"/>
    </location>
</feature>
<dbReference type="InterPro" id="IPR039385">
    <property type="entry name" value="NGN_Euk"/>
</dbReference>
<evidence type="ECO:0000313" key="14">
    <source>
        <dbReference type="EnsemblProtists" id="EKX36625"/>
    </source>
</evidence>
<dbReference type="Pfam" id="PF03439">
    <property type="entry name" value="Spt5-NGN"/>
    <property type="match status" value="1"/>
</dbReference>
<evidence type="ECO:0000256" key="6">
    <source>
        <dbReference type="ARBA" id="ARBA00023015"/>
    </source>
</evidence>
<keyword evidence="8 10" id="KW-0804">Transcription</keyword>
<dbReference type="CDD" id="cd06081">
    <property type="entry name" value="KOW_Spt5_1"/>
    <property type="match status" value="1"/>
</dbReference>
<dbReference type="InterPro" id="IPR039659">
    <property type="entry name" value="SPT5"/>
</dbReference>
<dbReference type="PANTHER" id="PTHR11125">
    <property type="entry name" value="SUPPRESSOR OF TY 5"/>
    <property type="match status" value="1"/>
</dbReference>
<dbReference type="Pfam" id="PF23037">
    <property type="entry name" value="KOWx_SPT5"/>
    <property type="match status" value="1"/>
</dbReference>
<dbReference type="CDD" id="cd06086">
    <property type="entry name" value="KOW_Spt5_6"/>
    <property type="match status" value="1"/>
</dbReference>
<gene>
    <name evidence="13" type="ORF">GUITHDRAFT_117170</name>
</gene>
<evidence type="ECO:0000256" key="2">
    <source>
        <dbReference type="ARBA" id="ARBA00006956"/>
    </source>
</evidence>
<dbReference type="KEGG" id="gtt:GUITHDRAFT_117170"/>
<evidence type="ECO:0000256" key="7">
    <source>
        <dbReference type="ARBA" id="ARBA00023159"/>
    </source>
</evidence>
<feature type="domain" description="KOW" evidence="12">
    <location>
        <begin position="468"/>
        <end position="495"/>
    </location>
</feature>
<keyword evidence="5" id="KW-0677">Repeat</keyword>
<keyword evidence="6" id="KW-0805">Transcription regulation</keyword>
<dbReference type="InterPro" id="IPR041973">
    <property type="entry name" value="KOW_Spt5_1"/>
</dbReference>
<evidence type="ECO:0000256" key="11">
    <source>
        <dbReference type="SAM" id="MobiDB-lite"/>
    </source>
</evidence>
<evidence type="ECO:0000256" key="4">
    <source>
        <dbReference type="ARBA" id="ARBA00022553"/>
    </source>
</evidence>
<evidence type="ECO:0000256" key="3">
    <source>
        <dbReference type="ARBA" id="ARBA00022491"/>
    </source>
</evidence>
<evidence type="ECO:0000256" key="5">
    <source>
        <dbReference type="ARBA" id="ARBA00022737"/>
    </source>
</evidence>
<reference evidence="14" key="3">
    <citation type="submission" date="2015-06" db="UniProtKB">
        <authorList>
            <consortium name="EnsemblProtists"/>
        </authorList>
    </citation>
    <scope>IDENTIFICATION</scope>
</reference>
<feature type="domain" description="KOW" evidence="12">
    <location>
        <begin position="988"/>
        <end position="1015"/>
    </location>
</feature>
<dbReference type="CDD" id="cd06084">
    <property type="entry name" value="KOW_Spt5_4"/>
    <property type="match status" value="1"/>
</dbReference>
<dbReference type="eggNOG" id="KOG1999">
    <property type="taxonomic scope" value="Eukaryota"/>
</dbReference>
<dbReference type="RefSeq" id="XP_005823605.1">
    <property type="nucleotide sequence ID" value="XM_005823548.1"/>
</dbReference>
<dbReference type="Pfam" id="PF23284">
    <property type="entry name" value="KOW2_Spt5"/>
    <property type="match status" value="1"/>
</dbReference>
<accession>L1ILF1</accession>
<dbReference type="InterPro" id="IPR036735">
    <property type="entry name" value="NGN_dom_sf"/>
</dbReference>
<reference evidence="15" key="2">
    <citation type="submission" date="2012-11" db="EMBL/GenBank/DDBJ databases">
        <authorList>
            <person name="Kuo A."/>
            <person name="Curtis B.A."/>
            <person name="Tanifuji G."/>
            <person name="Burki F."/>
            <person name="Gruber A."/>
            <person name="Irimia M."/>
            <person name="Maruyama S."/>
            <person name="Arias M.C."/>
            <person name="Ball S.G."/>
            <person name="Gile G.H."/>
            <person name="Hirakawa Y."/>
            <person name="Hopkins J.F."/>
            <person name="Rensing S.A."/>
            <person name="Schmutz J."/>
            <person name="Symeonidi A."/>
            <person name="Elias M."/>
            <person name="Eveleigh R.J."/>
            <person name="Herman E.K."/>
            <person name="Klute M.J."/>
            <person name="Nakayama T."/>
            <person name="Obornik M."/>
            <person name="Reyes-Prieto A."/>
            <person name="Armbrust E.V."/>
            <person name="Aves S.J."/>
            <person name="Beiko R.G."/>
            <person name="Coutinho P."/>
            <person name="Dacks J.B."/>
            <person name="Durnford D.G."/>
            <person name="Fast N.M."/>
            <person name="Green B.R."/>
            <person name="Grisdale C."/>
            <person name="Hempe F."/>
            <person name="Henrissat B."/>
            <person name="Hoppner M.P."/>
            <person name="Ishida K.-I."/>
            <person name="Kim E."/>
            <person name="Koreny L."/>
            <person name="Kroth P.G."/>
            <person name="Liu Y."/>
            <person name="Malik S.-B."/>
            <person name="Maier U.G."/>
            <person name="McRose D."/>
            <person name="Mock T."/>
            <person name="Neilson J.A."/>
            <person name="Onodera N.T."/>
            <person name="Poole A.M."/>
            <person name="Pritham E.J."/>
            <person name="Richards T.A."/>
            <person name="Rocap G."/>
            <person name="Roy S.W."/>
            <person name="Sarai C."/>
            <person name="Schaack S."/>
            <person name="Shirato S."/>
            <person name="Slamovits C.H."/>
            <person name="Spencer D.F."/>
            <person name="Suzuki S."/>
            <person name="Worden A.Z."/>
            <person name="Zauner S."/>
            <person name="Barry K."/>
            <person name="Bell C."/>
            <person name="Bharti A.K."/>
            <person name="Crow J.A."/>
            <person name="Grimwood J."/>
            <person name="Kramer R."/>
            <person name="Lindquist E."/>
            <person name="Lucas S."/>
            <person name="Salamov A."/>
            <person name="McFadden G.I."/>
            <person name="Lane C.E."/>
            <person name="Keeling P.J."/>
            <person name="Gray M.W."/>
            <person name="Grigoriev I.V."/>
            <person name="Archibald J.M."/>
        </authorList>
    </citation>
    <scope>NUCLEOTIDE SEQUENCE</scope>
    <source>
        <strain evidence="15">CCMP2712</strain>
    </source>
</reference>
<feature type="domain" description="KOW" evidence="12">
    <location>
        <begin position="942"/>
        <end position="965"/>
    </location>
</feature>
<dbReference type="Gene3D" id="2.30.30.30">
    <property type="match status" value="3"/>
</dbReference>
<sequence length="1042" mass="114489">MVESDSDDDRRASKDRKNSDAEEDDDEDEEVEADEESEEEDEREESRGKKKGKRSRSYYVDDAADDDDDEEEEEDDRKKRKKSKKSRRDEDSDGEEELSDNEAEKMAAQMRNSYRRHDFLTADLTQEDLDARYRGAMHDDEALDGITDENVKNARLPDATKDPKVWCIKVANGTEKTLVIQLMNKFVTLAKEGKPIHITCAYWNEQSLGYIYVEAYKEAFVKEALSGLRGVYATKMKLVPVKEMTDTVVIIKKSLSAQPGGWARVRRGKYKGDIVQVLAVEHNRNEVEVKLVPRVDTNDYSAFDDSEAKKRRSKFIPPRRLFNPDNYGESDLDKWGIENHRDQSSGDNVYTVDGDFTFTGGGFVKKWFAVKSLTLGSDIQPELDDLKIFEQDAKTEDGLPNRSMTHLTSIHKRKVILNKGDVVRVKEGELRDLLGDVDSIDGKRVIIRPRHEAIKQKLEFNMEELEKYFEAGDHVKVVNGRRAGVTGTVVRVEGETIYILTDVNREEILVFSSDLQDTNEVSSGLDVVGAFRLYDLVLLESASSSMTMPSVGVVVQLEKDTLQVLDNYGKIRAVRPADVQPHKKSATAVALDGEQQTIAQGDVVRVVGDGPMKGKTGTVRHIFRAFLFLYSPARMENAGMFVMRSRQCVLMGQSKHKENDPTNTLGGAASLIPGRMGDAGRGGFPGGMGGAGAMQPGGFRAAGRGRGASWEGKRVRIIRGFDKGKVGTVKEETDAICRVELDATHKKVAVKKTDVVDLVDEKRVIPSHMAIPQTPSSDHFQAGSQTPAWTPSTPAHDGSQTPNPYAEPGTPSTPRNFFDPNTPGTPMHDSTSWDAGTPATPGAYASPYEHPAATPATPTAYGGYSSNYVQTPGALNPTTPGEGASPFTPSTPGGYASYGYGQGNWQTGQTPFDQGTPQTPATPGGDFPVRAAPQVSNWCLKRIEVRIVSGEFIDRTGVVVEVKGPDCKVEMQGGQSTMVPAEDLEAVVPQKNSSVIILQGELKGSTGKLIGIDGRDGIVKMDLNSDIKIIDMPLLAVHVPEA</sequence>
<dbReference type="GO" id="GO:0003729">
    <property type="term" value="F:mRNA binding"/>
    <property type="evidence" value="ECO:0007669"/>
    <property type="project" value="TreeGrafter"/>
</dbReference>
<evidence type="ECO:0000256" key="10">
    <source>
        <dbReference type="PIRNR" id="PIRNR036945"/>
    </source>
</evidence>
<dbReference type="InterPro" id="IPR017071">
    <property type="entry name" value="TF_Spt5_eukaryote"/>
</dbReference>
<dbReference type="PANTHER" id="PTHR11125:SF7">
    <property type="entry name" value="TRANSCRIPTION ELONGATION FACTOR SPT5"/>
    <property type="match status" value="1"/>
</dbReference>
<dbReference type="InterPro" id="IPR041978">
    <property type="entry name" value="KOW_Spt5_5"/>
</dbReference>
<dbReference type="GO" id="GO:0006368">
    <property type="term" value="P:transcription elongation by RNA polymerase II"/>
    <property type="evidence" value="ECO:0007669"/>
    <property type="project" value="TreeGrafter"/>
</dbReference>
<dbReference type="InterPro" id="IPR057934">
    <property type="entry name" value="KOW_Spt5_7"/>
</dbReference>
<evidence type="ECO:0000256" key="9">
    <source>
        <dbReference type="ARBA" id="ARBA00023242"/>
    </source>
</evidence>
<dbReference type="Pfam" id="PF23287">
    <property type="entry name" value="KOW7_SPT5"/>
    <property type="match status" value="1"/>
</dbReference>
<dbReference type="GO" id="GO:0006357">
    <property type="term" value="P:regulation of transcription by RNA polymerase II"/>
    <property type="evidence" value="ECO:0007669"/>
    <property type="project" value="InterPro"/>
</dbReference>
<feature type="compositionally biased region" description="Acidic residues" evidence="11">
    <location>
        <begin position="21"/>
        <end position="43"/>
    </location>
</feature>
<feature type="region of interest" description="Disordered" evidence="11">
    <location>
        <begin position="877"/>
        <end position="919"/>
    </location>
</feature>
<dbReference type="GO" id="GO:0032044">
    <property type="term" value="C:DSIF complex"/>
    <property type="evidence" value="ECO:0007669"/>
    <property type="project" value="TreeGrafter"/>
</dbReference>
<dbReference type="EMBL" id="JH993070">
    <property type="protein sequence ID" value="EKX36625.1"/>
    <property type="molecule type" value="Genomic_DNA"/>
</dbReference>